<organism evidence="2 3">
    <name type="scientific">Cadophora malorum</name>
    <dbReference type="NCBI Taxonomy" id="108018"/>
    <lineage>
        <taxon>Eukaryota</taxon>
        <taxon>Fungi</taxon>
        <taxon>Dikarya</taxon>
        <taxon>Ascomycota</taxon>
        <taxon>Pezizomycotina</taxon>
        <taxon>Leotiomycetes</taxon>
        <taxon>Helotiales</taxon>
        <taxon>Ploettnerulaceae</taxon>
        <taxon>Cadophora</taxon>
    </lineage>
</organism>
<dbReference type="AlphaFoldDB" id="A0A8H7WH71"/>
<evidence type="ECO:0000313" key="3">
    <source>
        <dbReference type="Proteomes" id="UP000664132"/>
    </source>
</evidence>
<accession>A0A8H7WH71</accession>
<dbReference type="InterPro" id="IPR011333">
    <property type="entry name" value="SKP1/BTB/POZ_sf"/>
</dbReference>
<dbReference type="Proteomes" id="UP000664132">
    <property type="component" value="Unassembled WGS sequence"/>
</dbReference>
<dbReference type="Gene3D" id="3.30.710.10">
    <property type="entry name" value="Potassium Channel Kv1.1, Chain A"/>
    <property type="match status" value="1"/>
</dbReference>
<sequence length="253" mass="29299">MPLSAALEKPAKRLRHELVSISVGPKRKQFSVHKKLIRSSAPFFDKAFQENAFKEGAEGVLELPDDHPVGFALYVEWIYRAAIPDGHSQSYVQGLYNLHRLKDTVMDKIQDVSSTYNLEPKADLVRMVFDKTAKRSHLRLFCIDVIAFSLLLKSELRKTDHDHDTDITKQVEETLEHELQTVYGMIDGHPEIFKYLLYEAIGYARMKALSDPRARWRMGNQGRCYYHEHADDVACHSVERKTPTFIRDHEKED</sequence>
<keyword evidence="3" id="KW-1185">Reference proteome</keyword>
<evidence type="ECO:0000313" key="2">
    <source>
        <dbReference type="EMBL" id="KAG4424722.1"/>
    </source>
</evidence>
<dbReference type="PROSITE" id="PS50097">
    <property type="entry name" value="BTB"/>
    <property type="match status" value="1"/>
</dbReference>
<dbReference type="SUPFAM" id="SSF54695">
    <property type="entry name" value="POZ domain"/>
    <property type="match status" value="1"/>
</dbReference>
<dbReference type="OrthoDB" id="6359816at2759"/>
<dbReference type="EMBL" id="JAFJYH010000017">
    <property type="protein sequence ID" value="KAG4424722.1"/>
    <property type="molecule type" value="Genomic_DNA"/>
</dbReference>
<name>A0A8H7WH71_9HELO</name>
<dbReference type="PANTHER" id="PTHR47843">
    <property type="entry name" value="BTB DOMAIN-CONTAINING PROTEIN-RELATED"/>
    <property type="match status" value="1"/>
</dbReference>
<reference evidence="2" key="1">
    <citation type="submission" date="2021-02" db="EMBL/GenBank/DDBJ databases">
        <title>Genome sequence Cadophora malorum strain M34.</title>
        <authorList>
            <person name="Stefanovic E."/>
            <person name="Vu D."/>
            <person name="Scully C."/>
            <person name="Dijksterhuis J."/>
            <person name="Roader J."/>
            <person name="Houbraken J."/>
        </authorList>
    </citation>
    <scope>NUCLEOTIDE SEQUENCE</scope>
    <source>
        <strain evidence="2">M34</strain>
    </source>
</reference>
<protein>
    <recommendedName>
        <fullName evidence="1">BTB domain-containing protein</fullName>
    </recommendedName>
</protein>
<comment type="caution">
    <text evidence="2">The sequence shown here is derived from an EMBL/GenBank/DDBJ whole genome shotgun (WGS) entry which is preliminary data.</text>
</comment>
<feature type="domain" description="BTB" evidence="1">
    <location>
        <begin position="17"/>
        <end position="87"/>
    </location>
</feature>
<gene>
    <name evidence="2" type="ORF">IFR04_002070</name>
</gene>
<dbReference type="InterPro" id="IPR000210">
    <property type="entry name" value="BTB/POZ_dom"/>
</dbReference>
<dbReference type="Pfam" id="PF00651">
    <property type="entry name" value="BTB"/>
    <property type="match status" value="1"/>
</dbReference>
<proteinExistence type="predicted"/>
<evidence type="ECO:0000259" key="1">
    <source>
        <dbReference type="PROSITE" id="PS50097"/>
    </source>
</evidence>
<dbReference type="CDD" id="cd18186">
    <property type="entry name" value="BTB_POZ_ZBTB_KLHL-like"/>
    <property type="match status" value="1"/>
</dbReference>